<feature type="compositionally biased region" description="Low complexity" evidence="1">
    <location>
        <begin position="320"/>
        <end position="335"/>
    </location>
</feature>
<feature type="region of interest" description="Disordered" evidence="1">
    <location>
        <begin position="236"/>
        <end position="268"/>
    </location>
</feature>
<feature type="compositionally biased region" description="Low complexity" evidence="1">
    <location>
        <begin position="726"/>
        <end position="736"/>
    </location>
</feature>
<feature type="compositionally biased region" description="Basic and acidic residues" evidence="1">
    <location>
        <begin position="714"/>
        <end position="725"/>
    </location>
</feature>
<feature type="region of interest" description="Disordered" evidence="1">
    <location>
        <begin position="145"/>
        <end position="204"/>
    </location>
</feature>
<feature type="region of interest" description="Disordered" evidence="1">
    <location>
        <begin position="954"/>
        <end position="1156"/>
    </location>
</feature>
<sequence>MSSNLTLGRTVLRPPSRVAVPQAWRRGATQQAPALTPGLKPALCAPGGRWRTVAQAWPRFRNKSKAPAEAQATEPSPSATPGPEPSPEVVAAGDATAADTSAAAAAQQTGAESVLTPQDHQQQQAVQVRGSDLGLDLDLVQEERVQQRSSATEEALRRLAAKHQPAPPSSRLRLTSATPAGPWTEAADAARSSSGAGSRSATGLESGFHDGASLGWSGTSGAYGYGGDGALGAAGSGAGSDGDGANGDVSGRPVTLVPGPGGGPVGAPSAQERVAGWVASAVAVAAVGAYVYTLLKRRNQQTKPTADPAAASPSTPPSPAATSGADGHAASGAGAGTAPAAAAAAAAPAATAAAATASTSAGPAAAAAPFAPPRERGWWRRLSKLYYISFGARFGIVPRVRLDVTPATALARLAGGGGATPSVVGFEDPADAEYVANMLWEDLVAQGTVPAGPRPSNVGVLSASAMFLEDLAAMRGAPLDVVPGDGLSRDTLLSTAQVEVVLAALIRGAPAPAAAAQARQVLEQAAAAAAAEAQAEGPAAAWPAEAGPAAEAAAAGEKGGKAAAGAGAKKGTAEPPTPEVLAKQKGLRLKLPTKFDFPGFDGPAATTPAATSASAAAPAAAAAAPPAAPPGPAAPAAATAAAPAAPSAPPPPAPPPLPPPAAAAPPKPAAAAAPPPPVTPAAATAAAPPAAPPAPPPPPPPPALPQVEASVVREPPRGYGSDRDAPFASSSSFPGAGRRRAPVVEAEVVELGPEPPVAVAAAAAAVPVAAAAAEAAAAEQAAGPGQGAAAAPAADAGKAEAAPVAAGGAAEGDEEDDLFAQYRAAEAEAAEAAARAPQVGPEAARAILQSKGPTDEAMEAALAALEAGEKEGRSEEDRMLEEYYSLFGGGPGSKAKAGASSSGSGSGSGGSSSSSSSGSSNGAGRSSGGGGGGLAAEVAAVQKQLAEVMRVVAEAHARGSPPPADAAAAMGRLQKQLAALQDRLAAPSSAAAAAAPPPPPPSPPPPPAAAPAAPSSTTPAAAGATRTAATAAATTAAATTAAAAAAGGGGDGKDGARRAWGSWKRNQRIAAAEATLLKAAQLTEDPDPTPSPGSAASSAAVNGTASAAAVSSRAGSNGAQPQGATRQPGAGAADQDSDDEEDEEEAGVKVLSKRVGTGRKPKVVEAPEVRQNRVKEALRVFSQAGGDPDNPEAGLGQDELFPGSDMRGSSSEPWWKTRFQVLFLPTLGYEDGSVGFVQVNVSLNAARRDMRVLAFEDRADCTACLTLLAQWPQYEGVEPRLSMMPTATLMDQLADLYDDGADLNSGVTRPRGLAVFRRGKLPLRPGMQAEEFLQVVMYQYTAQAALARTGYVFDN</sequence>
<proteinExistence type="predicted"/>
<feature type="compositionally biased region" description="Low complexity" evidence="1">
    <location>
        <begin position="1070"/>
        <end position="1083"/>
    </location>
</feature>
<dbReference type="EMBL" id="JAEHOE010000011">
    <property type="protein sequence ID" value="KAG2498212.1"/>
    <property type="molecule type" value="Genomic_DNA"/>
</dbReference>
<evidence type="ECO:0000313" key="2">
    <source>
        <dbReference type="EMBL" id="KAG2498212.1"/>
    </source>
</evidence>
<feature type="region of interest" description="Disordered" evidence="1">
    <location>
        <begin position="867"/>
        <end position="886"/>
    </location>
</feature>
<evidence type="ECO:0000313" key="3">
    <source>
        <dbReference type="Proteomes" id="UP000612055"/>
    </source>
</evidence>
<feature type="compositionally biased region" description="Low complexity" evidence="1">
    <location>
        <begin position="246"/>
        <end position="258"/>
    </location>
</feature>
<accession>A0A835Y8H5</accession>
<feature type="compositionally biased region" description="Low complexity" evidence="1">
    <location>
        <begin position="1092"/>
        <end position="1119"/>
    </location>
</feature>
<feature type="compositionally biased region" description="Low complexity" evidence="1">
    <location>
        <begin position="893"/>
        <end position="903"/>
    </location>
</feature>
<feature type="compositionally biased region" description="Low complexity" evidence="1">
    <location>
        <begin position="186"/>
        <end position="201"/>
    </location>
</feature>
<keyword evidence="3" id="KW-1185">Reference proteome</keyword>
<feature type="compositionally biased region" description="Low complexity" evidence="1">
    <location>
        <begin position="88"/>
        <end position="123"/>
    </location>
</feature>
<feature type="compositionally biased region" description="Low complexity" evidence="1">
    <location>
        <begin position="539"/>
        <end position="574"/>
    </location>
</feature>
<feature type="compositionally biased region" description="Gly residues" evidence="1">
    <location>
        <begin position="925"/>
        <end position="934"/>
    </location>
</feature>
<feature type="region of interest" description="Disordered" evidence="1">
    <location>
        <begin position="302"/>
        <end position="335"/>
    </location>
</feature>
<feature type="region of interest" description="Disordered" evidence="1">
    <location>
        <begin position="623"/>
        <end position="742"/>
    </location>
</feature>
<feature type="compositionally biased region" description="Low complexity" evidence="1">
    <location>
        <begin position="985"/>
        <end position="994"/>
    </location>
</feature>
<feature type="compositionally biased region" description="Low complexity" evidence="1">
    <location>
        <begin position="1010"/>
        <end position="1045"/>
    </location>
</feature>
<feature type="compositionally biased region" description="Basic and acidic residues" evidence="1">
    <location>
        <begin position="867"/>
        <end position="881"/>
    </location>
</feature>
<organism evidence="2 3">
    <name type="scientific">Edaphochlamys debaryana</name>
    <dbReference type="NCBI Taxonomy" id="47281"/>
    <lineage>
        <taxon>Eukaryota</taxon>
        <taxon>Viridiplantae</taxon>
        <taxon>Chlorophyta</taxon>
        <taxon>core chlorophytes</taxon>
        <taxon>Chlorophyceae</taxon>
        <taxon>CS clade</taxon>
        <taxon>Chlamydomonadales</taxon>
        <taxon>Chlamydomonadales incertae sedis</taxon>
        <taxon>Edaphochlamys</taxon>
    </lineage>
</organism>
<feature type="region of interest" description="Disordered" evidence="1">
    <location>
        <begin position="62"/>
        <end position="123"/>
    </location>
</feature>
<feature type="region of interest" description="Disordered" evidence="1">
    <location>
        <begin position="1183"/>
        <end position="1209"/>
    </location>
</feature>
<feature type="compositionally biased region" description="Gly residues" evidence="1">
    <location>
        <begin position="236"/>
        <end position="245"/>
    </location>
</feature>
<feature type="compositionally biased region" description="Pro residues" evidence="1">
    <location>
        <begin position="646"/>
        <end position="679"/>
    </location>
</feature>
<feature type="compositionally biased region" description="Pro residues" evidence="1">
    <location>
        <begin position="995"/>
        <end position="1009"/>
    </location>
</feature>
<gene>
    <name evidence="2" type="ORF">HYH03_003963</name>
</gene>
<feature type="compositionally biased region" description="Acidic residues" evidence="1">
    <location>
        <begin position="1135"/>
        <end position="1145"/>
    </location>
</feature>
<protein>
    <submittedName>
        <fullName evidence="2">Uncharacterized protein</fullName>
    </submittedName>
</protein>
<feature type="compositionally biased region" description="Pro residues" evidence="1">
    <location>
        <begin position="689"/>
        <end position="704"/>
    </location>
</feature>
<comment type="caution">
    <text evidence="2">The sequence shown here is derived from an EMBL/GenBank/DDBJ whole genome shotgun (WGS) entry which is preliminary data.</text>
</comment>
<feature type="region of interest" description="Disordered" evidence="1">
    <location>
        <begin position="539"/>
        <end position="580"/>
    </location>
</feature>
<name>A0A835Y8H5_9CHLO</name>
<feature type="compositionally biased region" description="Low complexity" evidence="1">
    <location>
        <begin position="304"/>
        <end position="313"/>
    </location>
</feature>
<evidence type="ECO:0000256" key="1">
    <source>
        <dbReference type="SAM" id="MobiDB-lite"/>
    </source>
</evidence>
<dbReference type="OrthoDB" id="552287at2759"/>
<feature type="compositionally biased region" description="Low complexity" evidence="1">
    <location>
        <begin position="911"/>
        <end position="924"/>
    </location>
</feature>
<feature type="region of interest" description="Disordered" evidence="1">
    <location>
        <begin position="891"/>
        <end position="935"/>
    </location>
</feature>
<reference evidence="2" key="1">
    <citation type="journal article" date="2020" name="bioRxiv">
        <title>Comparative genomics of Chlamydomonas.</title>
        <authorList>
            <person name="Craig R.J."/>
            <person name="Hasan A.R."/>
            <person name="Ness R.W."/>
            <person name="Keightley P.D."/>
        </authorList>
    </citation>
    <scope>NUCLEOTIDE SEQUENCE</scope>
    <source>
        <strain evidence="2">CCAP 11/70</strain>
    </source>
</reference>
<feature type="compositionally biased region" description="Low complexity" evidence="1">
    <location>
        <begin position="634"/>
        <end position="645"/>
    </location>
</feature>
<dbReference type="Proteomes" id="UP000612055">
    <property type="component" value="Unassembled WGS sequence"/>
</dbReference>